<organism evidence="3 4">
    <name type="scientific">Streptomyces natalensis ATCC 27448</name>
    <dbReference type="NCBI Taxonomy" id="1240678"/>
    <lineage>
        <taxon>Bacteria</taxon>
        <taxon>Bacillati</taxon>
        <taxon>Actinomycetota</taxon>
        <taxon>Actinomycetes</taxon>
        <taxon>Kitasatosporales</taxon>
        <taxon>Streptomycetaceae</taxon>
        <taxon>Streptomyces</taxon>
    </lineage>
</organism>
<keyword evidence="1" id="KW-0812">Transmembrane</keyword>
<dbReference type="Proteomes" id="UP000032458">
    <property type="component" value="Unassembled WGS sequence"/>
</dbReference>
<evidence type="ECO:0000313" key="3">
    <source>
        <dbReference type="EMBL" id="KIZ16035.1"/>
    </source>
</evidence>
<dbReference type="AlphaFoldDB" id="A0A0D7CJJ4"/>
<evidence type="ECO:0000256" key="1">
    <source>
        <dbReference type="SAM" id="Phobius"/>
    </source>
</evidence>
<keyword evidence="1" id="KW-0472">Membrane</keyword>
<keyword evidence="1" id="KW-1133">Transmembrane helix</keyword>
<proteinExistence type="predicted"/>
<dbReference type="PATRIC" id="fig|1240678.4.peg.4827"/>
<feature type="signal peptide" evidence="2">
    <location>
        <begin position="1"/>
        <end position="36"/>
    </location>
</feature>
<gene>
    <name evidence="3" type="ORF">SNA_22655</name>
</gene>
<keyword evidence="4" id="KW-1185">Reference proteome</keyword>
<keyword evidence="2" id="KW-0732">Signal</keyword>
<evidence type="ECO:0000313" key="4">
    <source>
        <dbReference type="Proteomes" id="UP000032458"/>
    </source>
</evidence>
<reference evidence="3 4" key="1">
    <citation type="submission" date="2014-09" db="EMBL/GenBank/DDBJ databases">
        <title>Draft genome sequence of Streptomyces natalensis ATCC 27448, producer of the antifungal pimaricin.</title>
        <authorList>
            <person name="Mendes M.V."/>
            <person name="Beites T."/>
            <person name="Pires S."/>
            <person name="Santos C.L."/>
            <person name="Moradas-Ferreira P."/>
        </authorList>
    </citation>
    <scope>NUCLEOTIDE SEQUENCE [LARGE SCALE GENOMIC DNA]</scope>
    <source>
        <strain evidence="3 4">ATCC 27448</strain>
    </source>
</reference>
<accession>A0A0D7CJJ4</accession>
<dbReference type="RefSeq" id="WP_030065311.1">
    <property type="nucleotide sequence ID" value="NZ_JRKI01000029.1"/>
</dbReference>
<dbReference type="EMBL" id="JRKI01000029">
    <property type="protein sequence ID" value="KIZ16035.1"/>
    <property type="molecule type" value="Genomic_DNA"/>
</dbReference>
<evidence type="ECO:0000256" key="2">
    <source>
        <dbReference type="SAM" id="SignalP"/>
    </source>
</evidence>
<name>A0A0D7CJJ4_9ACTN</name>
<sequence length="289" mass="30369">MRGKTLSLQRSARRLSLSLGAAAALLSTAFCGQAQAADSPNAIPHYQGARQVLQTAQVHNAVSRFLSVTANAGADGGTSAAAPMAHGARNDQQAVSLNDPVALYELSPAFVTGKAKPTTDNVARLSYLASRANDANGHKATVLLASTAKGGGSWHLTGVRDGDREVTYGQQTTGRAKVFTEPQIHAWYRLKNNIVEPLNREAASGLRGKRTVTLAAYQKLVHSRYADKLPGSAYDRKGLAGGFRLASASTPPRPSSAPLQLGASGLVAVAFAGGFIAVRRRNRRRSQAS</sequence>
<protein>
    <submittedName>
        <fullName evidence="3">Uncharacterized protein</fullName>
    </submittedName>
</protein>
<comment type="caution">
    <text evidence="3">The sequence shown here is derived from an EMBL/GenBank/DDBJ whole genome shotgun (WGS) entry which is preliminary data.</text>
</comment>
<feature type="chain" id="PRO_5002317577" evidence="2">
    <location>
        <begin position="37"/>
        <end position="289"/>
    </location>
</feature>
<feature type="transmembrane region" description="Helical" evidence="1">
    <location>
        <begin position="259"/>
        <end position="278"/>
    </location>
</feature>